<keyword evidence="12" id="KW-0902">Two-component regulatory system</keyword>
<dbReference type="PROSITE" id="PS50885">
    <property type="entry name" value="HAMP"/>
    <property type="match status" value="1"/>
</dbReference>
<keyword evidence="9 18" id="KW-0418">Kinase</keyword>
<name>A0A1I2E2Y4_9BACI</name>
<comment type="subcellular location">
    <subcellularLocation>
        <location evidence="2">Cell membrane</location>
        <topology evidence="2">Multi-pass membrane protein</topology>
    </subcellularLocation>
</comment>
<dbReference type="PROSITE" id="PS50109">
    <property type="entry name" value="HIS_KIN"/>
    <property type="match status" value="1"/>
</dbReference>
<dbReference type="InterPro" id="IPR036097">
    <property type="entry name" value="HisK_dim/P_sf"/>
</dbReference>
<dbReference type="InterPro" id="IPR003594">
    <property type="entry name" value="HATPase_dom"/>
</dbReference>
<dbReference type="EC" id="2.7.13.3" evidence="3"/>
<keyword evidence="8" id="KW-0547">Nucleotide-binding</keyword>
<dbReference type="GO" id="GO:0000155">
    <property type="term" value="F:phosphorelay sensor kinase activity"/>
    <property type="evidence" value="ECO:0007669"/>
    <property type="project" value="InterPro"/>
</dbReference>
<evidence type="ECO:0000313" key="19">
    <source>
        <dbReference type="Proteomes" id="UP000199516"/>
    </source>
</evidence>
<dbReference type="EMBL" id="FONT01000005">
    <property type="protein sequence ID" value="SFE87047.1"/>
    <property type="molecule type" value="Genomic_DNA"/>
</dbReference>
<keyword evidence="5" id="KW-0597">Phosphoprotein</keyword>
<feature type="domain" description="HAMP" evidence="17">
    <location>
        <begin position="86"/>
        <end position="138"/>
    </location>
</feature>
<evidence type="ECO:0000256" key="9">
    <source>
        <dbReference type="ARBA" id="ARBA00022777"/>
    </source>
</evidence>
<dbReference type="InterPro" id="IPR003661">
    <property type="entry name" value="HisK_dim/P_dom"/>
</dbReference>
<proteinExistence type="predicted"/>
<evidence type="ECO:0000256" key="4">
    <source>
        <dbReference type="ARBA" id="ARBA00022475"/>
    </source>
</evidence>
<comment type="catalytic activity">
    <reaction evidence="1">
        <text>ATP + protein L-histidine = ADP + protein N-phospho-L-histidine.</text>
        <dbReference type="EC" id="2.7.13.3"/>
    </reaction>
</comment>
<dbReference type="GO" id="GO:0005886">
    <property type="term" value="C:plasma membrane"/>
    <property type="evidence" value="ECO:0007669"/>
    <property type="project" value="UniProtKB-SubCell"/>
</dbReference>
<keyword evidence="7 15" id="KW-0812">Transmembrane</keyword>
<dbReference type="CDD" id="cd06225">
    <property type="entry name" value="HAMP"/>
    <property type="match status" value="1"/>
</dbReference>
<dbReference type="SMART" id="SM00387">
    <property type="entry name" value="HATPase_c"/>
    <property type="match status" value="1"/>
</dbReference>
<gene>
    <name evidence="18" type="ORF">SAMN05192532_10560</name>
</gene>
<reference evidence="18 19" key="1">
    <citation type="submission" date="2016-10" db="EMBL/GenBank/DDBJ databases">
        <authorList>
            <person name="de Groot N.N."/>
        </authorList>
    </citation>
    <scope>NUCLEOTIDE SEQUENCE [LARGE SCALE GENOMIC DNA]</scope>
    <source>
        <strain evidence="18 19">DSM 23995</strain>
    </source>
</reference>
<dbReference type="STRING" id="930128.SAMN05192532_10560"/>
<keyword evidence="10" id="KW-0067">ATP-binding</keyword>
<evidence type="ECO:0000259" key="17">
    <source>
        <dbReference type="PROSITE" id="PS50885"/>
    </source>
</evidence>
<evidence type="ECO:0000256" key="5">
    <source>
        <dbReference type="ARBA" id="ARBA00022553"/>
    </source>
</evidence>
<dbReference type="Pfam" id="PF02518">
    <property type="entry name" value="HATPase_c"/>
    <property type="match status" value="1"/>
</dbReference>
<evidence type="ECO:0000256" key="2">
    <source>
        <dbReference type="ARBA" id="ARBA00004651"/>
    </source>
</evidence>
<accession>A0A1I2E2Y4</accession>
<evidence type="ECO:0000256" key="14">
    <source>
        <dbReference type="SAM" id="Coils"/>
    </source>
</evidence>
<feature type="domain" description="Histidine kinase" evidence="16">
    <location>
        <begin position="146"/>
        <end position="358"/>
    </location>
</feature>
<evidence type="ECO:0000256" key="12">
    <source>
        <dbReference type="ARBA" id="ARBA00023012"/>
    </source>
</evidence>
<dbReference type="InterPro" id="IPR003660">
    <property type="entry name" value="HAMP_dom"/>
</dbReference>
<feature type="coiled-coil region" evidence="14">
    <location>
        <begin position="112"/>
        <end position="139"/>
    </location>
</feature>
<dbReference type="AlphaFoldDB" id="A0A1I2E2Y4"/>
<dbReference type="InterPro" id="IPR004358">
    <property type="entry name" value="Sig_transdc_His_kin-like_C"/>
</dbReference>
<feature type="transmembrane region" description="Helical" evidence="15">
    <location>
        <begin position="21"/>
        <end position="40"/>
    </location>
</feature>
<dbReference type="CDD" id="cd00082">
    <property type="entry name" value="HisKA"/>
    <property type="match status" value="1"/>
</dbReference>
<evidence type="ECO:0000256" key="1">
    <source>
        <dbReference type="ARBA" id="ARBA00000085"/>
    </source>
</evidence>
<dbReference type="SMART" id="SM00388">
    <property type="entry name" value="HisKA"/>
    <property type="match status" value="1"/>
</dbReference>
<dbReference type="SUPFAM" id="SSF47384">
    <property type="entry name" value="Homodimeric domain of signal transducing histidine kinase"/>
    <property type="match status" value="1"/>
</dbReference>
<keyword evidence="13 15" id="KW-0472">Membrane</keyword>
<feature type="transmembrane region" description="Helical" evidence="15">
    <location>
        <begin position="62"/>
        <end position="84"/>
    </location>
</feature>
<dbReference type="SUPFAM" id="SSF158472">
    <property type="entry name" value="HAMP domain-like"/>
    <property type="match status" value="1"/>
</dbReference>
<evidence type="ECO:0000256" key="7">
    <source>
        <dbReference type="ARBA" id="ARBA00022692"/>
    </source>
</evidence>
<dbReference type="Proteomes" id="UP000199516">
    <property type="component" value="Unassembled WGS sequence"/>
</dbReference>
<dbReference type="Gene3D" id="3.30.565.10">
    <property type="entry name" value="Histidine kinase-like ATPase, C-terminal domain"/>
    <property type="match status" value="1"/>
</dbReference>
<dbReference type="PANTHER" id="PTHR45528:SF1">
    <property type="entry name" value="SENSOR HISTIDINE KINASE CPXA"/>
    <property type="match status" value="1"/>
</dbReference>
<evidence type="ECO:0000259" key="16">
    <source>
        <dbReference type="PROSITE" id="PS50109"/>
    </source>
</evidence>
<keyword evidence="4" id="KW-1003">Cell membrane</keyword>
<evidence type="ECO:0000256" key="8">
    <source>
        <dbReference type="ARBA" id="ARBA00022741"/>
    </source>
</evidence>
<evidence type="ECO:0000313" key="18">
    <source>
        <dbReference type="EMBL" id="SFE87047.1"/>
    </source>
</evidence>
<dbReference type="PANTHER" id="PTHR45528">
    <property type="entry name" value="SENSOR HISTIDINE KINASE CPXA"/>
    <property type="match status" value="1"/>
</dbReference>
<evidence type="ECO:0000256" key="11">
    <source>
        <dbReference type="ARBA" id="ARBA00022989"/>
    </source>
</evidence>
<evidence type="ECO:0000256" key="15">
    <source>
        <dbReference type="SAM" id="Phobius"/>
    </source>
</evidence>
<evidence type="ECO:0000256" key="6">
    <source>
        <dbReference type="ARBA" id="ARBA00022679"/>
    </source>
</evidence>
<dbReference type="Gene3D" id="1.10.287.130">
    <property type="match status" value="1"/>
</dbReference>
<dbReference type="InterPro" id="IPR036890">
    <property type="entry name" value="HATPase_C_sf"/>
</dbReference>
<dbReference type="InterPro" id="IPR005467">
    <property type="entry name" value="His_kinase_dom"/>
</dbReference>
<keyword evidence="14" id="KW-0175">Coiled coil</keyword>
<keyword evidence="11 15" id="KW-1133">Transmembrane helix</keyword>
<dbReference type="GO" id="GO:0005524">
    <property type="term" value="F:ATP binding"/>
    <property type="evidence" value="ECO:0007669"/>
    <property type="project" value="UniProtKB-KW"/>
</dbReference>
<dbReference type="Pfam" id="PF00512">
    <property type="entry name" value="HisKA"/>
    <property type="match status" value="1"/>
</dbReference>
<keyword evidence="19" id="KW-1185">Reference proteome</keyword>
<dbReference type="InterPro" id="IPR050398">
    <property type="entry name" value="HssS/ArlS-like"/>
</dbReference>
<organism evidence="18 19">
    <name type="scientific">Alteribacillus iranensis</name>
    <dbReference type="NCBI Taxonomy" id="930128"/>
    <lineage>
        <taxon>Bacteria</taxon>
        <taxon>Bacillati</taxon>
        <taxon>Bacillota</taxon>
        <taxon>Bacilli</taxon>
        <taxon>Bacillales</taxon>
        <taxon>Bacillaceae</taxon>
        <taxon>Alteribacillus</taxon>
    </lineage>
</organism>
<evidence type="ECO:0000256" key="3">
    <source>
        <dbReference type="ARBA" id="ARBA00012438"/>
    </source>
</evidence>
<dbReference type="Gene3D" id="6.10.340.10">
    <property type="match status" value="1"/>
</dbReference>
<evidence type="ECO:0000256" key="10">
    <source>
        <dbReference type="ARBA" id="ARBA00022840"/>
    </source>
</evidence>
<evidence type="ECO:0000256" key="13">
    <source>
        <dbReference type="ARBA" id="ARBA00023136"/>
    </source>
</evidence>
<sequence length="358" mass="41098">MLSKKHIPSSLTLISRLTIGNIVIISLMIGLSGFTVYQFACQLVGNLNGVNQVQQQTFNETFLYFVLAVLLISVLSGSVFYYLLLKKVLSPIQQLADSTEDLIKGDFPDIEMTHQENEINRLTRNFNALSVKLKSIEESRTRLVSEMAHELRTPLSNINGYLEGLKKGIIPGSPVLYDALHKEALRLINMVNDLYKLSEWEIEITDRKLKKEKVNMKELIDRSITLFRWDLLEKEIQISVEVEERDLQIDPYQMESVLINLVQNAIEHQECRSPIKIKGYTKRKDYHIEVETTGKTILPEEKDKIFDRYHQTESTEASSERKGIGLAIVKEVVEKHGGQVGLQTDGHRHSFWFDLPLE</sequence>
<keyword evidence="6" id="KW-0808">Transferase</keyword>
<dbReference type="PRINTS" id="PR00344">
    <property type="entry name" value="BCTRLSENSOR"/>
</dbReference>
<protein>
    <recommendedName>
        <fullName evidence="3">histidine kinase</fullName>
        <ecNumber evidence="3">2.7.13.3</ecNumber>
    </recommendedName>
</protein>
<dbReference type="SUPFAM" id="SSF55874">
    <property type="entry name" value="ATPase domain of HSP90 chaperone/DNA topoisomerase II/histidine kinase"/>
    <property type="match status" value="1"/>
</dbReference>